<name>A0A1H8YQW5_9PSEU</name>
<evidence type="ECO:0000313" key="2">
    <source>
        <dbReference type="EMBL" id="SEP53748.1"/>
    </source>
</evidence>
<dbReference type="OrthoDB" id="4285266at2"/>
<reference evidence="2 3" key="1">
    <citation type="submission" date="2016-10" db="EMBL/GenBank/DDBJ databases">
        <authorList>
            <person name="de Groot N.N."/>
        </authorList>
    </citation>
    <scope>NUCLEOTIDE SEQUENCE [LARGE SCALE GENOMIC DNA]</scope>
    <source>
        <strain evidence="2 3">DSM 44993</strain>
    </source>
</reference>
<gene>
    <name evidence="2" type="ORF">SAMN04489732_13050</name>
</gene>
<dbReference type="Proteomes" id="UP000198582">
    <property type="component" value="Unassembled WGS sequence"/>
</dbReference>
<feature type="domain" description="DUF5753" evidence="1">
    <location>
        <begin position="22"/>
        <end position="197"/>
    </location>
</feature>
<sequence>MLVTAQPDAGIRLPEEALEQYRAEKAAATIRCYSGSNTPELLSTEDFARLVRETRPRHDQLIALVGNLLPHRQDNLWRRPPPWAFFVVSEEAVKRLAACPRERHEATAQLQYLFEVASRTHISLRIYDFAAPVLPPSMPFTVTTDVDCERTAFVGDVLAPAGLRVGRDGDVLESCLDFFAELTDYSLSEDDSRAMLGRALLHRRNIAGTRSLSDAPRPAC</sequence>
<dbReference type="AlphaFoldDB" id="A0A1H8YQW5"/>
<dbReference type="Pfam" id="PF19054">
    <property type="entry name" value="DUF5753"/>
    <property type="match status" value="1"/>
</dbReference>
<protein>
    <recommendedName>
        <fullName evidence="1">DUF5753 domain-containing protein</fullName>
    </recommendedName>
</protein>
<accession>A0A1H8YQW5</accession>
<dbReference type="EMBL" id="FOEF01000030">
    <property type="protein sequence ID" value="SEP53748.1"/>
    <property type="molecule type" value="Genomic_DNA"/>
</dbReference>
<keyword evidence="3" id="KW-1185">Reference proteome</keyword>
<dbReference type="InterPro" id="IPR043917">
    <property type="entry name" value="DUF5753"/>
</dbReference>
<evidence type="ECO:0000313" key="3">
    <source>
        <dbReference type="Proteomes" id="UP000198582"/>
    </source>
</evidence>
<evidence type="ECO:0000259" key="1">
    <source>
        <dbReference type="Pfam" id="PF19054"/>
    </source>
</evidence>
<proteinExistence type="predicted"/>
<organism evidence="2 3">
    <name type="scientific">Amycolatopsis saalfeldensis</name>
    <dbReference type="NCBI Taxonomy" id="394193"/>
    <lineage>
        <taxon>Bacteria</taxon>
        <taxon>Bacillati</taxon>
        <taxon>Actinomycetota</taxon>
        <taxon>Actinomycetes</taxon>
        <taxon>Pseudonocardiales</taxon>
        <taxon>Pseudonocardiaceae</taxon>
        <taxon>Amycolatopsis</taxon>
    </lineage>
</organism>
<dbReference type="RefSeq" id="WP_091628596.1">
    <property type="nucleotide sequence ID" value="NZ_FOEF01000030.1"/>
</dbReference>